<organism evidence="2 3">
    <name type="scientific">Nocardioides marinus</name>
    <dbReference type="NCBI Taxonomy" id="374514"/>
    <lineage>
        <taxon>Bacteria</taxon>
        <taxon>Bacillati</taxon>
        <taxon>Actinomycetota</taxon>
        <taxon>Actinomycetes</taxon>
        <taxon>Propionibacteriales</taxon>
        <taxon>Nocardioidaceae</taxon>
        <taxon>Nocardioides</taxon>
    </lineage>
</organism>
<evidence type="ECO:0000256" key="1">
    <source>
        <dbReference type="SAM" id="SignalP"/>
    </source>
</evidence>
<proteinExistence type="predicted"/>
<dbReference type="Pfam" id="PF13582">
    <property type="entry name" value="Reprolysin_3"/>
    <property type="match status" value="1"/>
</dbReference>
<keyword evidence="3" id="KW-1185">Reference proteome</keyword>
<evidence type="ECO:0000313" key="3">
    <source>
        <dbReference type="Proteomes" id="UP000537326"/>
    </source>
</evidence>
<comment type="caution">
    <text evidence="2">The sequence shown here is derived from an EMBL/GenBank/DDBJ whole genome shotgun (WGS) entry which is preliminary data.</text>
</comment>
<evidence type="ECO:0000313" key="2">
    <source>
        <dbReference type="EMBL" id="NYI09069.1"/>
    </source>
</evidence>
<sequence length="241" mass="24815">MRTRLAACAAVLVTAGLATAAAPTATAEPIDVPGATLLDDSLGSCLALVPGHLQLTNDPVDLDVRILLDGATQETAAAAVTSMRKAYEPIGITVRPSYETVSFTGSQAESLIEQAKAHYGGVRPDGIEVVYVLTSEDVTGGAYSSALAGLADCIGGVRYDDRAFAVGEVSDDEANEITGSTMGHEIGHLLGAHHQYASPEGLLASRPNVLSLMSPDVGLAALRFSTLEAAVVGGYTARYAR</sequence>
<dbReference type="GO" id="GO:0008237">
    <property type="term" value="F:metallopeptidase activity"/>
    <property type="evidence" value="ECO:0007669"/>
    <property type="project" value="InterPro"/>
</dbReference>
<dbReference type="EMBL" id="JACBZI010000001">
    <property type="protein sequence ID" value="NYI09069.1"/>
    <property type="molecule type" value="Genomic_DNA"/>
</dbReference>
<dbReference type="AlphaFoldDB" id="A0A7Z0C3G5"/>
<protein>
    <recommendedName>
        <fullName evidence="4">Metallo-peptidase family M12B Reprolysin-like</fullName>
    </recommendedName>
</protein>
<dbReference type="Gene3D" id="3.40.390.10">
    <property type="entry name" value="Collagenase (Catalytic Domain)"/>
    <property type="match status" value="1"/>
</dbReference>
<dbReference type="InterPro" id="IPR024079">
    <property type="entry name" value="MetalloPept_cat_dom_sf"/>
</dbReference>
<gene>
    <name evidence="2" type="ORF">BKA05_000584</name>
</gene>
<accession>A0A7Z0C3G5</accession>
<feature type="signal peptide" evidence="1">
    <location>
        <begin position="1"/>
        <end position="20"/>
    </location>
</feature>
<reference evidence="2 3" key="1">
    <citation type="submission" date="2020-07" db="EMBL/GenBank/DDBJ databases">
        <title>Sequencing the genomes of 1000 actinobacteria strains.</title>
        <authorList>
            <person name="Klenk H.-P."/>
        </authorList>
    </citation>
    <scope>NUCLEOTIDE SEQUENCE [LARGE SCALE GENOMIC DNA]</scope>
    <source>
        <strain evidence="2 3">DSM 18248</strain>
    </source>
</reference>
<name>A0A7Z0C3G5_9ACTN</name>
<dbReference type="SUPFAM" id="SSF55486">
    <property type="entry name" value="Metalloproteases ('zincins'), catalytic domain"/>
    <property type="match status" value="1"/>
</dbReference>
<feature type="chain" id="PRO_5038971092" description="Metallo-peptidase family M12B Reprolysin-like" evidence="1">
    <location>
        <begin position="21"/>
        <end position="241"/>
    </location>
</feature>
<dbReference type="Proteomes" id="UP000537326">
    <property type="component" value="Unassembled WGS sequence"/>
</dbReference>
<keyword evidence="1" id="KW-0732">Signal</keyword>
<evidence type="ECO:0008006" key="4">
    <source>
        <dbReference type="Google" id="ProtNLM"/>
    </source>
</evidence>
<dbReference type="RefSeq" id="WP_179530097.1">
    <property type="nucleotide sequence ID" value="NZ_BAAAPP010000002.1"/>
</dbReference>